<dbReference type="Proteomes" id="UP001150217">
    <property type="component" value="Unassembled WGS sequence"/>
</dbReference>
<evidence type="ECO:0000313" key="3">
    <source>
        <dbReference type="Proteomes" id="UP001150217"/>
    </source>
</evidence>
<reference evidence="2" key="1">
    <citation type="submission" date="2022-08" db="EMBL/GenBank/DDBJ databases">
        <title>A Global Phylogenomic Analysis of the Shiitake Genus Lentinula.</title>
        <authorList>
            <consortium name="DOE Joint Genome Institute"/>
            <person name="Sierra-Patev S."/>
            <person name="Min B."/>
            <person name="Naranjo-Ortiz M."/>
            <person name="Looney B."/>
            <person name="Konkel Z."/>
            <person name="Slot J.C."/>
            <person name="Sakamoto Y."/>
            <person name="Steenwyk J.L."/>
            <person name="Rokas A."/>
            <person name="Carro J."/>
            <person name="Camarero S."/>
            <person name="Ferreira P."/>
            <person name="Molpeceres G."/>
            <person name="Ruiz-Duenas F.J."/>
            <person name="Serrano A."/>
            <person name="Henrissat B."/>
            <person name="Drula E."/>
            <person name="Hughes K.W."/>
            <person name="Mata J.L."/>
            <person name="Ishikawa N.K."/>
            <person name="Vargas-Isla R."/>
            <person name="Ushijima S."/>
            <person name="Smith C.A."/>
            <person name="Ahrendt S."/>
            <person name="Andreopoulos W."/>
            <person name="He G."/>
            <person name="Labutti K."/>
            <person name="Lipzen A."/>
            <person name="Ng V."/>
            <person name="Riley R."/>
            <person name="Sandor L."/>
            <person name="Barry K."/>
            <person name="Martinez A.T."/>
            <person name="Xiao Y."/>
            <person name="Gibbons J.G."/>
            <person name="Terashima K."/>
            <person name="Grigoriev I.V."/>
            <person name="Hibbett D.S."/>
        </authorList>
    </citation>
    <scope>NUCLEOTIDE SEQUENCE</scope>
    <source>
        <strain evidence="2">RHP3577 ss4</strain>
    </source>
</reference>
<organism evidence="2 3">
    <name type="scientific">Lentinula lateritia</name>
    <dbReference type="NCBI Taxonomy" id="40482"/>
    <lineage>
        <taxon>Eukaryota</taxon>
        <taxon>Fungi</taxon>
        <taxon>Dikarya</taxon>
        <taxon>Basidiomycota</taxon>
        <taxon>Agaricomycotina</taxon>
        <taxon>Agaricomycetes</taxon>
        <taxon>Agaricomycetidae</taxon>
        <taxon>Agaricales</taxon>
        <taxon>Marasmiineae</taxon>
        <taxon>Omphalotaceae</taxon>
        <taxon>Lentinula</taxon>
    </lineage>
</organism>
<keyword evidence="3" id="KW-1185">Reference proteome</keyword>
<name>A0ABQ8VHJ7_9AGAR</name>
<sequence>MPLFKQNSPEPSPPPQGEPTRKGTLFGRRQRSASPDRSNKSNRTRNSSDSDSVGRAGSTRSGGLFGGRIGGRGFPHNGAYLTSILCLACFSDSLRPPNVDPTIMSAREKVSDAEESEKAADRALQQARASVKAAKDHVKFLEKEAEDDAHRARLKQAEAKVVSRSARGLGRHG</sequence>
<dbReference type="EMBL" id="JANVFT010000032">
    <property type="protein sequence ID" value="KAJ4494413.1"/>
    <property type="molecule type" value="Genomic_DNA"/>
</dbReference>
<comment type="caution">
    <text evidence="2">The sequence shown here is derived from an EMBL/GenBank/DDBJ whole genome shotgun (WGS) entry which is preliminary data.</text>
</comment>
<evidence type="ECO:0000256" key="1">
    <source>
        <dbReference type="SAM" id="MobiDB-lite"/>
    </source>
</evidence>
<evidence type="ECO:0008006" key="4">
    <source>
        <dbReference type="Google" id="ProtNLM"/>
    </source>
</evidence>
<feature type="region of interest" description="Disordered" evidence="1">
    <location>
        <begin position="1"/>
        <end position="72"/>
    </location>
</feature>
<gene>
    <name evidence="2" type="ORF">C8R41DRAFT_763574</name>
</gene>
<feature type="compositionally biased region" description="Gly residues" evidence="1">
    <location>
        <begin position="63"/>
        <end position="72"/>
    </location>
</feature>
<evidence type="ECO:0000313" key="2">
    <source>
        <dbReference type="EMBL" id="KAJ4494413.1"/>
    </source>
</evidence>
<protein>
    <recommendedName>
        <fullName evidence="4">DUF4398 domain-containing protein</fullName>
    </recommendedName>
</protein>
<accession>A0ABQ8VHJ7</accession>
<proteinExistence type="predicted"/>